<dbReference type="Pfam" id="PF14574">
    <property type="entry name" value="RACo_C_ter"/>
    <property type="match status" value="1"/>
</dbReference>
<reference evidence="3 4" key="1">
    <citation type="submission" date="2024-09" db="EMBL/GenBank/DDBJ databases">
        <authorList>
            <person name="D'Angelo T."/>
        </authorList>
    </citation>
    <scope>NUCLEOTIDE SEQUENCE [LARGE SCALE GENOMIC DNA]</scope>
    <source>
        <strain evidence="3">SAG AM-311-F02</strain>
    </source>
</reference>
<dbReference type="Pfam" id="PF17651">
    <property type="entry name" value="Raco_middle"/>
    <property type="match status" value="1"/>
</dbReference>
<accession>A0ABV6YQB6</accession>
<evidence type="ECO:0000259" key="2">
    <source>
        <dbReference type="Pfam" id="PF17651"/>
    </source>
</evidence>
<dbReference type="InterPro" id="IPR041414">
    <property type="entry name" value="Raco-like_middle"/>
</dbReference>
<protein>
    <submittedName>
        <fullName evidence="3">ASKHA domain-containing protein</fullName>
    </submittedName>
</protein>
<dbReference type="InterPro" id="IPR042259">
    <property type="entry name" value="Raco-like_middle_sf"/>
</dbReference>
<dbReference type="PANTHER" id="PTHR42895:SF2">
    <property type="entry name" value="IRON-SULFUR CLUSTER PROTEIN"/>
    <property type="match status" value="1"/>
</dbReference>
<name>A0ABV6YQB6_UNCEI</name>
<evidence type="ECO:0000313" key="4">
    <source>
        <dbReference type="Proteomes" id="UP001594288"/>
    </source>
</evidence>
<sequence>LRLACLACLEGDAEITIPDETRITIQKIATKGKVSRKYAFDPGIHKVFLGKMKRENAHLLREKFGIGAEDITVRTSDADLMDDTLADDHDWKLGLHSNATVVVGPEGIIAFEAGDTASECYGIAMDIGTNTVVASLVDLRNGLELGIASSINPQVIHGDDVISRIRFAKKPGGLEMLRHEINHLMNGLMLELTRDLKIDPRRVYVCSLAGNTAMQHIVVGVSPVDLGRAPYRAKLMSAVETLASKSGVDAHHDCRLLMPPSLGGFVGGDITALIISQALHRKRVPTLAVDLGTNGEIVLAANNRLLVCSTAAGPAFEGERISCGVRAIGGAIEDVRIKGKKIGLTTIGEKKPVGICGSGLVAAVGELRRAGIIEPSGRIKTPDQVGEKWLAGRIIEGERGREFILVDDPVIKLTQGDIREVQLGKAAICAGIKVLLSGAGLGLEDLHTILIAGSFGSSVRPASIKALGILPPEFAGKIKVIGNTAIEGAKIFLTSAEARAEAREVARLAEHVELFTRPEFNDQFYASMGFPEL</sequence>
<evidence type="ECO:0000259" key="1">
    <source>
        <dbReference type="Pfam" id="PF14574"/>
    </source>
</evidence>
<feature type="domain" description="RACo-like middle region" evidence="2">
    <location>
        <begin position="121"/>
        <end position="282"/>
    </location>
</feature>
<feature type="domain" description="RACo C-terminal" evidence="1">
    <location>
        <begin position="286"/>
        <end position="532"/>
    </location>
</feature>
<keyword evidence="4" id="KW-1185">Reference proteome</keyword>
<proteinExistence type="predicted"/>
<dbReference type="EMBL" id="JBHPEI010000099">
    <property type="protein sequence ID" value="MFC1800253.1"/>
    <property type="molecule type" value="Genomic_DNA"/>
</dbReference>
<gene>
    <name evidence="3" type="ORF">ACFL2Z_05040</name>
</gene>
<dbReference type="InterPro" id="IPR052911">
    <property type="entry name" value="Corrinoid_activation_enz"/>
</dbReference>
<dbReference type="Proteomes" id="UP001594288">
    <property type="component" value="Unassembled WGS sequence"/>
</dbReference>
<dbReference type="Gene3D" id="3.30.420.480">
    <property type="entry name" value="Domain of unknown function (DUF4445)"/>
    <property type="match status" value="1"/>
</dbReference>
<comment type="caution">
    <text evidence="3">The sequence shown here is derived from an EMBL/GenBank/DDBJ whole genome shotgun (WGS) entry which is preliminary data.</text>
</comment>
<evidence type="ECO:0000313" key="3">
    <source>
        <dbReference type="EMBL" id="MFC1800253.1"/>
    </source>
</evidence>
<organism evidence="3 4">
    <name type="scientific">Eiseniibacteriota bacterium</name>
    <dbReference type="NCBI Taxonomy" id="2212470"/>
    <lineage>
        <taxon>Bacteria</taxon>
        <taxon>Candidatus Eiseniibacteriota</taxon>
    </lineage>
</organism>
<feature type="non-terminal residue" evidence="3">
    <location>
        <position position="1"/>
    </location>
</feature>
<dbReference type="PANTHER" id="PTHR42895">
    <property type="entry name" value="IRON-SULFUR CLUSTER-BINDING PROTEIN-RELATED"/>
    <property type="match status" value="1"/>
</dbReference>
<dbReference type="InterPro" id="IPR027980">
    <property type="entry name" value="RACo_C"/>
</dbReference>